<dbReference type="InterPro" id="IPR017039">
    <property type="entry name" value="Virul_fac_BrkB"/>
</dbReference>
<organism evidence="8 9">
    <name type="scientific">Aliiglaciecola litoralis</name>
    <dbReference type="NCBI Taxonomy" id="582857"/>
    <lineage>
        <taxon>Bacteria</taxon>
        <taxon>Pseudomonadati</taxon>
        <taxon>Pseudomonadota</taxon>
        <taxon>Gammaproteobacteria</taxon>
        <taxon>Alteromonadales</taxon>
        <taxon>Alteromonadaceae</taxon>
        <taxon>Aliiglaciecola</taxon>
    </lineage>
</organism>
<comment type="caution">
    <text evidence="8">The sequence shown here is derived from an EMBL/GenBank/DDBJ whole genome shotgun (WGS) entry which is preliminary data.</text>
</comment>
<gene>
    <name evidence="8" type="ORF">GCM10009114_11210</name>
</gene>
<keyword evidence="5 7" id="KW-0472">Membrane</keyword>
<evidence type="ECO:0000256" key="6">
    <source>
        <dbReference type="SAM" id="MobiDB-lite"/>
    </source>
</evidence>
<protein>
    <submittedName>
        <fullName evidence="8">YihY/virulence factor BrkB family protein</fullName>
    </submittedName>
</protein>
<proteinExistence type="predicted"/>
<accession>A0ABN1LET8</accession>
<evidence type="ECO:0000313" key="9">
    <source>
        <dbReference type="Proteomes" id="UP001500359"/>
    </source>
</evidence>
<feature type="transmembrane region" description="Helical" evidence="7">
    <location>
        <begin position="223"/>
        <end position="245"/>
    </location>
</feature>
<dbReference type="PANTHER" id="PTHR30213:SF0">
    <property type="entry name" value="UPF0761 MEMBRANE PROTEIN YIHY"/>
    <property type="match status" value="1"/>
</dbReference>
<keyword evidence="2" id="KW-1003">Cell membrane</keyword>
<evidence type="ECO:0000256" key="7">
    <source>
        <dbReference type="SAM" id="Phobius"/>
    </source>
</evidence>
<feature type="compositionally biased region" description="Basic and acidic residues" evidence="6">
    <location>
        <begin position="292"/>
        <end position="301"/>
    </location>
</feature>
<dbReference type="NCBIfam" id="TIGR00765">
    <property type="entry name" value="yihY_not_rbn"/>
    <property type="match status" value="1"/>
</dbReference>
<dbReference type="Pfam" id="PF03631">
    <property type="entry name" value="Virul_fac_BrkB"/>
    <property type="match status" value="1"/>
</dbReference>
<evidence type="ECO:0000256" key="2">
    <source>
        <dbReference type="ARBA" id="ARBA00022475"/>
    </source>
</evidence>
<dbReference type="EMBL" id="BAAAFD010000002">
    <property type="protein sequence ID" value="GAA0854631.1"/>
    <property type="molecule type" value="Genomic_DNA"/>
</dbReference>
<evidence type="ECO:0000313" key="8">
    <source>
        <dbReference type="EMBL" id="GAA0854631.1"/>
    </source>
</evidence>
<keyword evidence="4 7" id="KW-1133">Transmembrane helix</keyword>
<feature type="region of interest" description="Disordered" evidence="6">
    <location>
        <begin position="292"/>
        <end position="312"/>
    </location>
</feature>
<reference evidence="8 9" key="1">
    <citation type="journal article" date="2019" name="Int. J. Syst. Evol. Microbiol.">
        <title>The Global Catalogue of Microorganisms (GCM) 10K type strain sequencing project: providing services to taxonomists for standard genome sequencing and annotation.</title>
        <authorList>
            <consortium name="The Broad Institute Genomics Platform"/>
            <consortium name="The Broad Institute Genome Sequencing Center for Infectious Disease"/>
            <person name="Wu L."/>
            <person name="Ma J."/>
        </authorList>
    </citation>
    <scope>NUCLEOTIDE SEQUENCE [LARGE SCALE GENOMIC DNA]</scope>
    <source>
        <strain evidence="8 9">JCM 15896</strain>
    </source>
</reference>
<feature type="transmembrane region" description="Helical" evidence="7">
    <location>
        <begin position="37"/>
        <end position="66"/>
    </location>
</feature>
<name>A0ABN1LET8_9ALTE</name>
<dbReference type="PIRSF" id="PIRSF035875">
    <property type="entry name" value="RNase_BN"/>
    <property type="match status" value="1"/>
</dbReference>
<dbReference type="Proteomes" id="UP001500359">
    <property type="component" value="Unassembled WGS sequence"/>
</dbReference>
<sequence>MQNTKQQHTATSPLDFTKRGYWNIAKRVYRKMEQDNLSLISAGVAFYFLLAIFPLIAALVSLYGFFVSADDLEKHMQHLVGIVPYESRYILEEQIAQVSSKSQTTLGIGFLVSILLAIWSGGKGSQALMTACNITYNETSSRPFWLKILMRLALTLCAIMILLIALGTITIMPMLIDSLAGVTLSEQQAKWLTWPVLIVLFQFSLAALYRYAPSRRKAKWRWVTSGSTLATLLWISATYGFSYYLSHFAKYNETYGSIGGVIILLMWFYLSAYIILFGAEFNSAMERQTHKDSTIGEDKPIGKRGAYVADNK</sequence>
<feature type="transmembrane region" description="Helical" evidence="7">
    <location>
        <begin position="257"/>
        <end position="279"/>
    </location>
</feature>
<feature type="transmembrane region" description="Helical" evidence="7">
    <location>
        <begin position="152"/>
        <end position="176"/>
    </location>
</feature>
<feature type="transmembrane region" description="Helical" evidence="7">
    <location>
        <begin position="102"/>
        <end position="119"/>
    </location>
</feature>
<dbReference type="RefSeq" id="WP_343857395.1">
    <property type="nucleotide sequence ID" value="NZ_BAAAFD010000002.1"/>
</dbReference>
<keyword evidence="9" id="KW-1185">Reference proteome</keyword>
<evidence type="ECO:0000256" key="5">
    <source>
        <dbReference type="ARBA" id="ARBA00023136"/>
    </source>
</evidence>
<feature type="transmembrane region" description="Helical" evidence="7">
    <location>
        <begin position="191"/>
        <end position="211"/>
    </location>
</feature>
<evidence type="ECO:0000256" key="4">
    <source>
        <dbReference type="ARBA" id="ARBA00022989"/>
    </source>
</evidence>
<evidence type="ECO:0000256" key="3">
    <source>
        <dbReference type="ARBA" id="ARBA00022692"/>
    </source>
</evidence>
<keyword evidence="3 7" id="KW-0812">Transmembrane</keyword>
<comment type="subcellular location">
    <subcellularLocation>
        <location evidence="1">Cell membrane</location>
        <topology evidence="1">Multi-pass membrane protein</topology>
    </subcellularLocation>
</comment>
<dbReference type="PANTHER" id="PTHR30213">
    <property type="entry name" value="INNER MEMBRANE PROTEIN YHJD"/>
    <property type="match status" value="1"/>
</dbReference>
<evidence type="ECO:0000256" key="1">
    <source>
        <dbReference type="ARBA" id="ARBA00004651"/>
    </source>
</evidence>